<evidence type="ECO:0000313" key="2">
    <source>
        <dbReference type="Proteomes" id="UP000218334"/>
    </source>
</evidence>
<organism evidence="1 2">
    <name type="scientific">Armillaria solidipes</name>
    <dbReference type="NCBI Taxonomy" id="1076256"/>
    <lineage>
        <taxon>Eukaryota</taxon>
        <taxon>Fungi</taxon>
        <taxon>Dikarya</taxon>
        <taxon>Basidiomycota</taxon>
        <taxon>Agaricomycotina</taxon>
        <taxon>Agaricomycetes</taxon>
        <taxon>Agaricomycetidae</taxon>
        <taxon>Agaricales</taxon>
        <taxon>Marasmiineae</taxon>
        <taxon>Physalacriaceae</taxon>
        <taxon>Armillaria</taxon>
    </lineage>
</organism>
<dbReference type="AlphaFoldDB" id="A0A2H3BGW9"/>
<protein>
    <submittedName>
        <fullName evidence="1">Uncharacterized protein</fullName>
    </submittedName>
</protein>
<proteinExistence type="predicted"/>
<reference evidence="2" key="1">
    <citation type="journal article" date="2017" name="Nat. Ecol. Evol.">
        <title>Genome expansion and lineage-specific genetic innovations in the forest pathogenic fungi Armillaria.</title>
        <authorList>
            <person name="Sipos G."/>
            <person name="Prasanna A.N."/>
            <person name="Walter M.C."/>
            <person name="O'Connor E."/>
            <person name="Balint B."/>
            <person name="Krizsan K."/>
            <person name="Kiss B."/>
            <person name="Hess J."/>
            <person name="Varga T."/>
            <person name="Slot J."/>
            <person name="Riley R."/>
            <person name="Boka B."/>
            <person name="Rigling D."/>
            <person name="Barry K."/>
            <person name="Lee J."/>
            <person name="Mihaltcheva S."/>
            <person name="LaButti K."/>
            <person name="Lipzen A."/>
            <person name="Waldron R."/>
            <person name="Moloney N.M."/>
            <person name="Sperisen C."/>
            <person name="Kredics L."/>
            <person name="Vagvoelgyi C."/>
            <person name="Patrignani A."/>
            <person name="Fitzpatrick D."/>
            <person name="Nagy I."/>
            <person name="Doyle S."/>
            <person name="Anderson J.B."/>
            <person name="Grigoriev I.V."/>
            <person name="Gueldener U."/>
            <person name="Muensterkoetter M."/>
            <person name="Nagy L.G."/>
        </authorList>
    </citation>
    <scope>NUCLEOTIDE SEQUENCE [LARGE SCALE GENOMIC DNA]</scope>
    <source>
        <strain evidence="2">28-4</strain>
    </source>
</reference>
<accession>A0A2H3BGW9</accession>
<dbReference type="STRING" id="1076256.A0A2H3BGW9"/>
<sequence>MQALPRCPRCGYNEQGNPLQFRSIELAGSRLFELLNSNNAPLRTEHHQLESFIGEGHGFLATLQERVSQARTVLNELLEEEKRVQDMIESCQTIVSPIRRIPEDIVREIFLACWETDGERKDSLNGKFAPLVLSKVCREWRSIALSTSRLWSTISLDFDLYRNDSMECQYLLQMFLLRSATQDITLSIYSNREISKNHLMPILLMSAPRWTDVSISIPYLSLHAFSAARGYLHRLKHLHVDFIHGNSIRMRTPLSKPVFDAFEYAPLLRSFSLNGVYNVVQQMNLPWSQLTAYTGYDWTSTYLEVFKLAPDMETATLQCADDSEEAAPLPSPYSSYKRLRVLHLHEDDDSVAVPEGGIVRFLSHVEFPALDSLTMEYTHPDIRVPTYLCGPTAGGLKSLIIDTSFCIPAEGQADLLSLLKTTPSLSRLSISCQCMREGNDSEGIFLGLNANMNPGLLPCLTSLDIWLINEEPYLEPSFVEMVQSRRYPAPARVALETLRLSSPFAIISDDNEANVRWKDMCDAGLVTYGCEE</sequence>
<keyword evidence="2" id="KW-1185">Reference proteome</keyword>
<dbReference type="EMBL" id="KZ293446">
    <property type="protein sequence ID" value="PBK65288.1"/>
    <property type="molecule type" value="Genomic_DNA"/>
</dbReference>
<gene>
    <name evidence="1" type="ORF">ARMSODRAFT_440425</name>
</gene>
<name>A0A2H3BGW9_9AGAR</name>
<evidence type="ECO:0000313" key="1">
    <source>
        <dbReference type="EMBL" id="PBK65288.1"/>
    </source>
</evidence>
<dbReference type="Proteomes" id="UP000218334">
    <property type="component" value="Unassembled WGS sequence"/>
</dbReference>